<dbReference type="PANTHER" id="PTHR43744:SF8">
    <property type="entry name" value="SN-GLYCEROL-3-PHOSPHATE TRANSPORT SYSTEM PERMEASE PROTEIN UGPE"/>
    <property type="match status" value="1"/>
</dbReference>
<dbReference type="PROSITE" id="PS50928">
    <property type="entry name" value="ABC_TM1"/>
    <property type="match status" value="1"/>
</dbReference>
<keyword evidence="2 7" id="KW-0813">Transport</keyword>
<comment type="subcellular location">
    <subcellularLocation>
        <location evidence="1 7">Cell membrane</location>
        <topology evidence="1 7">Multi-pass membrane protein</topology>
    </subcellularLocation>
</comment>
<comment type="caution">
    <text evidence="10">The sequence shown here is derived from an EMBL/GenBank/DDBJ whole genome shotgun (WGS) entry which is preliminary data.</text>
</comment>
<evidence type="ECO:0000259" key="9">
    <source>
        <dbReference type="PROSITE" id="PS50928"/>
    </source>
</evidence>
<keyword evidence="5 7" id="KW-1133">Transmembrane helix</keyword>
<dbReference type="RefSeq" id="WP_176633251.1">
    <property type="nucleotide sequence ID" value="NZ_JAAMFM010000001.1"/>
</dbReference>
<feature type="transmembrane region" description="Helical" evidence="7">
    <location>
        <begin position="217"/>
        <end position="234"/>
    </location>
</feature>
<evidence type="ECO:0000256" key="5">
    <source>
        <dbReference type="ARBA" id="ARBA00022989"/>
    </source>
</evidence>
<dbReference type="GO" id="GO:0055085">
    <property type="term" value="P:transmembrane transport"/>
    <property type="evidence" value="ECO:0007669"/>
    <property type="project" value="InterPro"/>
</dbReference>
<accession>A0A7Y7IEN3</accession>
<dbReference type="Gene3D" id="1.10.3720.10">
    <property type="entry name" value="MetI-like"/>
    <property type="match status" value="1"/>
</dbReference>
<dbReference type="AlphaFoldDB" id="A0A7Y7IEN3"/>
<dbReference type="Pfam" id="PF00528">
    <property type="entry name" value="BPD_transp_1"/>
    <property type="match status" value="1"/>
</dbReference>
<keyword evidence="11" id="KW-1185">Reference proteome</keyword>
<evidence type="ECO:0000256" key="8">
    <source>
        <dbReference type="SAM" id="MobiDB-lite"/>
    </source>
</evidence>
<feature type="region of interest" description="Disordered" evidence="8">
    <location>
        <begin position="1"/>
        <end position="21"/>
    </location>
</feature>
<name>A0A7Y7IEN3_9MICC</name>
<dbReference type="InterPro" id="IPR000515">
    <property type="entry name" value="MetI-like"/>
</dbReference>
<dbReference type="CDD" id="cd06261">
    <property type="entry name" value="TM_PBP2"/>
    <property type="match status" value="1"/>
</dbReference>
<evidence type="ECO:0000256" key="1">
    <source>
        <dbReference type="ARBA" id="ARBA00004651"/>
    </source>
</evidence>
<evidence type="ECO:0000256" key="7">
    <source>
        <dbReference type="RuleBase" id="RU363032"/>
    </source>
</evidence>
<dbReference type="SUPFAM" id="SSF161098">
    <property type="entry name" value="MetI-like"/>
    <property type="match status" value="1"/>
</dbReference>
<feature type="transmembrane region" description="Helical" evidence="7">
    <location>
        <begin position="162"/>
        <end position="184"/>
    </location>
</feature>
<evidence type="ECO:0000256" key="3">
    <source>
        <dbReference type="ARBA" id="ARBA00022475"/>
    </source>
</evidence>
<keyword evidence="6 7" id="KW-0472">Membrane</keyword>
<sequence length="303" mass="33438">MSASTTARRARPAKTGAGHGRSRPHYGTHIFLTVMAVMWMIPLGWALFTALRPKADTDKYGYFSLGGAFNFDNFAQAWTQGGFPRYFMNSLIITVPTIILVLLCSSMMAFAVSRVNWKFNITLLIMFTAGNLLPPQVLATPLFEMFKLIQLPYWFSDSGSLLNTYISVIIANTAFQIGFCTFVLSNYMKALSADLTEAALVDGAGIWRQYVSIIMPLCRPAIAALATLELIFIYNDYFWPLLFIQSGDRLPVTTAINNLQGTFLSNYNLLAAGATITVIPTLVIYLALQRQFVAGLTLGSSKG</sequence>
<protein>
    <submittedName>
        <fullName evidence="10">Carbohydrate ABC transporter permease</fullName>
    </submittedName>
</protein>
<evidence type="ECO:0000256" key="4">
    <source>
        <dbReference type="ARBA" id="ARBA00022692"/>
    </source>
</evidence>
<gene>
    <name evidence="10" type="ORF">G6034_01130</name>
</gene>
<evidence type="ECO:0000313" key="10">
    <source>
        <dbReference type="EMBL" id="NVM93526.1"/>
    </source>
</evidence>
<dbReference type="InterPro" id="IPR035906">
    <property type="entry name" value="MetI-like_sf"/>
</dbReference>
<reference evidence="10 11" key="1">
    <citation type="submission" date="2020-02" db="EMBL/GenBank/DDBJ databases">
        <title>Genome sequence of strain AETb3-4.</title>
        <authorList>
            <person name="Gao J."/>
            <person name="Zhang X."/>
        </authorList>
    </citation>
    <scope>NUCLEOTIDE SEQUENCE [LARGE SCALE GENOMIC DNA]</scope>
    <source>
        <strain evidence="10 11">AETb3-4</strain>
    </source>
</reference>
<feature type="transmembrane region" description="Helical" evidence="7">
    <location>
        <begin position="267"/>
        <end position="288"/>
    </location>
</feature>
<proteinExistence type="inferred from homology"/>
<evidence type="ECO:0000313" key="11">
    <source>
        <dbReference type="Proteomes" id="UP000543556"/>
    </source>
</evidence>
<feature type="transmembrane region" description="Helical" evidence="7">
    <location>
        <begin position="30"/>
        <end position="48"/>
    </location>
</feature>
<evidence type="ECO:0000256" key="6">
    <source>
        <dbReference type="ARBA" id="ARBA00023136"/>
    </source>
</evidence>
<dbReference type="EMBL" id="JAAMFM010000001">
    <property type="protein sequence ID" value="NVM93526.1"/>
    <property type="molecule type" value="Genomic_DNA"/>
</dbReference>
<dbReference type="PANTHER" id="PTHR43744">
    <property type="entry name" value="ABC TRANSPORTER PERMEASE PROTEIN MG189-RELATED-RELATED"/>
    <property type="match status" value="1"/>
</dbReference>
<feature type="transmembrane region" description="Helical" evidence="7">
    <location>
        <begin position="91"/>
        <end position="112"/>
    </location>
</feature>
<organism evidence="10 11">
    <name type="scientific">Arthrobacter wenxiniae</name>
    <dbReference type="NCBI Taxonomy" id="2713570"/>
    <lineage>
        <taxon>Bacteria</taxon>
        <taxon>Bacillati</taxon>
        <taxon>Actinomycetota</taxon>
        <taxon>Actinomycetes</taxon>
        <taxon>Micrococcales</taxon>
        <taxon>Micrococcaceae</taxon>
        <taxon>Arthrobacter</taxon>
    </lineage>
</organism>
<keyword evidence="4 7" id="KW-0812">Transmembrane</keyword>
<evidence type="ECO:0000256" key="2">
    <source>
        <dbReference type="ARBA" id="ARBA00022448"/>
    </source>
</evidence>
<feature type="domain" description="ABC transmembrane type-1" evidence="9">
    <location>
        <begin position="87"/>
        <end position="288"/>
    </location>
</feature>
<keyword evidence="3" id="KW-1003">Cell membrane</keyword>
<dbReference type="GO" id="GO:0005886">
    <property type="term" value="C:plasma membrane"/>
    <property type="evidence" value="ECO:0007669"/>
    <property type="project" value="UniProtKB-SubCell"/>
</dbReference>
<comment type="similarity">
    <text evidence="7">Belongs to the binding-protein-dependent transport system permease family.</text>
</comment>
<dbReference type="Proteomes" id="UP000543556">
    <property type="component" value="Unassembled WGS sequence"/>
</dbReference>
<feature type="transmembrane region" description="Helical" evidence="7">
    <location>
        <begin position="119"/>
        <end position="142"/>
    </location>
</feature>